<dbReference type="GO" id="GO:0004672">
    <property type="term" value="F:protein kinase activity"/>
    <property type="evidence" value="ECO:0007669"/>
    <property type="project" value="InterPro"/>
</dbReference>
<dbReference type="Proteomes" id="UP000298390">
    <property type="component" value="Unassembled WGS sequence"/>
</dbReference>
<comment type="caution">
    <text evidence="3">The sequence shown here is derived from an EMBL/GenBank/DDBJ whole genome shotgun (WGS) entry which is preliminary data.</text>
</comment>
<evidence type="ECO:0000313" key="3">
    <source>
        <dbReference type="EMBL" id="TFY68067.1"/>
    </source>
</evidence>
<gene>
    <name evidence="3" type="ORF">EVJ58_g1222</name>
</gene>
<dbReference type="GO" id="GO:0005524">
    <property type="term" value="F:ATP binding"/>
    <property type="evidence" value="ECO:0007669"/>
    <property type="project" value="InterPro"/>
</dbReference>
<sequence length="585" mass="65213">MDLTTHVTLPVEVLERVIDYVASDDHPGFPTLCNCALLCRALYNRSRYLLLSTVRLRSVQHTFSLARLLRGHERLQDAIRAVAIEGCVELSTADMSLAVPSLRHLSTFTVALAGILPCVDVLELRDADWAKGTVHPNAFMHLSSFPSISVLSVSRVQFSDASTFGKLISALPCLDHLQCSHVVFLLVYRVQEPVIATLKSPLRMRSIQMDAESAAEMSSIFRNPKFAGQLERIHLGTSLSPLPLKSQDLRHTGYQQLLNAAGPTLLDLDLIVGDWDCDPYTAVEKIGVQAQHFSLAQVKRLGSLNVTINVGARDYDIPPWADVPEYMWIATWLGSLPSFSDSPGKIHITFSCSLHVRPEIFERLIRNLRLGGDLKAIDNVLARDPFLHLQEFTIEAPSTSSISTVASVDIRRIEDIFAAHEAALATGQDIHVRVTFDENGEMVVANMEPLHDFNPCQELSPPLKQEGFLPTDWEERPTTDKPRKKEKGMHDYARRLRNAVKFVRRAALVGVERPENAASAETVLSVGGRTLAWAVPAGQDARQYSAKLMHALKLLHKHRTLQRDIKPNRIAVSREERISFADFTV</sequence>
<feature type="region of interest" description="Disordered" evidence="1">
    <location>
        <begin position="466"/>
        <end position="489"/>
    </location>
</feature>
<dbReference type="Gene3D" id="1.10.510.10">
    <property type="entry name" value="Transferase(Phosphotransferase) domain 1"/>
    <property type="match status" value="1"/>
</dbReference>
<evidence type="ECO:0000313" key="4">
    <source>
        <dbReference type="Proteomes" id="UP000298390"/>
    </source>
</evidence>
<feature type="domain" description="Protein kinase" evidence="2">
    <location>
        <begin position="402"/>
        <end position="585"/>
    </location>
</feature>
<evidence type="ECO:0000256" key="1">
    <source>
        <dbReference type="SAM" id="MobiDB-lite"/>
    </source>
</evidence>
<reference evidence="3 4" key="1">
    <citation type="submission" date="2019-01" db="EMBL/GenBank/DDBJ databases">
        <title>Genome sequencing of the rare red list fungi Fomitopsis rosea.</title>
        <authorList>
            <person name="Buettner E."/>
            <person name="Kellner H."/>
        </authorList>
    </citation>
    <scope>NUCLEOTIDE SEQUENCE [LARGE SCALE GENOMIC DNA]</scope>
    <source>
        <strain evidence="3 4">DSM 105464</strain>
    </source>
</reference>
<accession>A0A4Y9Z252</accession>
<protein>
    <recommendedName>
        <fullName evidence="2">Protein kinase domain-containing protein</fullName>
    </recommendedName>
</protein>
<organism evidence="3 4">
    <name type="scientific">Rhodofomes roseus</name>
    <dbReference type="NCBI Taxonomy" id="34475"/>
    <lineage>
        <taxon>Eukaryota</taxon>
        <taxon>Fungi</taxon>
        <taxon>Dikarya</taxon>
        <taxon>Basidiomycota</taxon>
        <taxon>Agaricomycotina</taxon>
        <taxon>Agaricomycetes</taxon>
        <taxon>Polyporales</taxon>
        <taxon>Rhodofomes</taxon>
    </lineage>
</organism>
<feature type="compositionally biased region" description="Basic and acidic residues" evidence="1">
    <location>
        <begin position="473"/>
        <end position="489"/>
    </location>
</feature>
<dbReference type="AlphaFoldDB" id="A0A4Y9Z252"/>
<dbReference type="EMBL" id="SEKV01000038">
    <property type="protein sequence ID" value="TFY68067.1"/>
    <property type="molecule type" value="Genomic_DNA"/>
</dbReference>
<dbReference type="InterPro" id="IPR011009">
    <property type="entry name" value="Kinase-like_dom_sf"/>
</dbReference>
<proteinExistence type="predicted"/>
<dbReference type="InterPro" id="IPR000719">
    <property type="entry name" value="Prot_kinase_dom"/>
</dbReference>
<dbReference type="SUPFAM" id="SSF56112">
    <property type="entry name" value="Protein kinase-like (PK-like)"/>
    <property type="match status" value="1"/>
</dbReference>
<name>A0A4Y9Z252_9APHY</name>
<dbReference type="PROSITE" id="PS50011">
    <property type="entry name" value="PROTEIN_KINASE_DOM"/>
    <property type="match status" value="1"/>
</dbReference>
<evidence type="ECO:0000259" key="2">
    <source>
        <dbReference type="PROSITE" id="PS50011"/>
    </source>
</evidence>
<dbReference type="STRING" id="34475.A0A4Y9Z252"/>